<evidence type="ECO:0000313" key="1">
    <source>
        <dbReference type="EMBL" id="KAJ9486845.1"/>
    </source>
</evidence>
<evidence type="ECO:0000313" key="2">
    <source>
        <dbReference type="Proteomes" id="UP001227192"/>
    </source>
</evidence>
<reference evidence="1" key="2">
    <citation type="journal article" date="2016" name="Fungal Biol.">
        <title>Ochratoxin A production by Penicillium thymicola.</title>
        <authorList>
            <person name="Nguyen H.D.T."/>
            <person name="McMullin D.R."/>
            <person name="Ponomareva E."/>
            <person name="Riley R."/>
            <person name="Pomraning K.R."/>
            <person name="Baker S.E."/>
            <person name="Seifert K.A."/>
        </authorList>
    </citation>
    <scope>NUCLEOTIDE SEQUENCE</scope>
    <source>
        <strain evidence="1">DAOM 180753</strain>
    </source>
</reference>
<accession>A0AAI9THH6</accession>
<proteinExistence type="predicted"/>
<keyword evidence="2" id="KW-1185">Reference proteome</keyword>
<comment type="caution">
    <text evidence="1">The sequence shown here is derived from an EMBL/GenBank/DDBJ whole genome shotgun (WGS) entry which is preliminary data.</text>
</comment>
<protein>
    <submittedName>
        <fullName evidence="1">Uncharacterized protein</fullName>
    </submittedName>
</protein>
<dbReference type="EMBL" id="LACB01000188">
    <property type="protein sequence ID" value="KAJ9486845.1"/>
    <property type="molecule type" value="Genomic_DNA"/>
</dbReference>
<name>A0AAI9THH6_PENTH</name>
<dbReference type="Proteomes" id="UP001227192">
    <property type="component" value="Unassembled WGS sequence"/>
</dbReference>
<organism evidence="1 2">
    <name type="scientific">Penicillium thymicola</name>
    <dbReference type="NCBI Taxonomy" id="293382"/>
    <lineage>
        <taxon>Eukaryota</taxon>
        <taxon>Fungi</taxon>
        <taxon>Dikarya</taxon>
        <taxon>Ascomycota</taxon>
        <taxon>Pezizomycotina</taxon>
        <taxon>Eurotiomycetes</taxon>
        <taxon>Eurotiomycetidae</taxon>
        <taxon>Eurotiales</taxon>
        <taxon>Aspergillaceae</taxon>
        <taxon>Penicillium</taxon>
    </lineage>
</organism>
<reference evidence="1" key="1">
    <citation type="submission" date="2015-06" db="EMBL/GenBank/DDBJ databases">
        <authorList>
            <person name="Nguyen H."/>
        </authorList>
    </citation>
    <scope>NUCLEOTIDE SEQUENCE</scope>
    <source>
        <strain evidence="1">DAOM 180753</strain>
    </source>
</reference>
<dbReference type="AlphaFoldDB" id="A0AAI9THH6"/>
<gene>
    <name evidence="1" type="ORF">VN97_g6477</name>
</gene>
<sequence length="66" mass="7749">MYVLPLTAYFIKTSPTCVPDNANERHPPFLFRFSAPLVYTLVHELTISHGKYIQNLRNKCRLSYYV</sequence>